<comment type="caution">
    <text evidence="1">The sequence shown here is derived from an EMBL/GenBank/DDBJ whole genome shotgun (WGS) entry which is preliminary data.</text>
</comment>
<gene>
    <name evidence="1" type="ORF">HPB50_001741</name>
</gene>
<dbReference type="EMBL" id="CM023490">
    <property type="protein sequence ID" value="KAH6942172.1"/>
    <property type="molecule type" value="Genomic_DNA"/>
</dbReference>
<reference evidence="1" key="1">
    <citation type="submission" date="2020-05" db="EMBL/GenBank/DDBJ databases">
        <title>Large-scale comparative analyses of tick genomes elucidate their genetic diversity and vector capacities.</title>
        <authorList>
            <person name="Jia N."/>
            <person name="Wang J."/>
            <person name="Shi W."/>
            <person name="Du L."/>
            <person name="Sun Y."/>
            <person name="Zhan W."/>
            <person name="Jiang J."/>
            <person name="Wang Q."/>
            <person name="Zhang B."/>
            <person name="Ji P."/>
            <person name="Sakyi L.B."/>
            <person name="Cui X."/>
            <person name="Yuan T."/>
            <person name="Jiang B."/>
            <person name="Yang W."/>
            <person name="Lam T.T.-Y."/>
            <person name="Chang Q."/>
            <person name="Ding S."/>
            <person name="Wang X."/>
            <person name="Zhu J."/>
            <person name="Ruan X."/>
            <person name="Zhao L."/>
            <person name="Wei J."/>
            <person name="Que T."/>
            <person name="Du C."/>
            <person name="Cheng J."/>
            <person name="Dai P."/>
            <person name="Han X."/>
            <person name="Huang E."/>
            <person name="Gao Y."/>
            <person name="Liu J."/>
            <person name="Shao H."/>
            <person name="Ye R."/>
            <person name="Li L."/>
            <person name="Wei W."/>
            <person name="Wang X."/>
            <person name="Wang C."/>
            <person name="Yang T."/>
            <person name="Huo Q."/>
            <person name="Li W."/>
            <person name="Guo W."/>
            <person name="Chen H."/>
            <person name="Zhou L."/>
            <person name="Ni X."/>
            <person name="Tian J."/>
            <person name="Zhou Y."/>
            <person name="Sheng Y."/>
            <person name="Liu T."/>
            <person name="Pan Y."/>
            <person name="Xia L."/>
            <person name="Li J."/>
            <person name="Zhao F."/>
            <person name="Cao W."/>
        </authorList>
    </citation>
    <scope>NUCLEOTIDE SEQUENCE</scope>
    <source>
        <strain evidence="1">Hyas-2018</strain>
    </source>
</reference>
<evidence type="ECO:0000313" key="2">
    <source>
        <dbReference type="Proteomes" id="UP000821845"/>
    </source>
</evidence>
<keyword evidence="2" id="KW-1185">Reference proteome</keyword>
<organism evidence="1 2">
    <name type="scientific">Hyalomma asiaticum</name>
    <name type="common">Tick</name>
    <dbReference type="NCBI Taxonomy" id="266040"/>
    <lineage>
        <taxon>Eukaryota</taxon>
        <taxon>Metazoa</taxon>
        <taxon>Ecdysozoa</taxon>
        <taxon>Arthropoda</taxon>
        <taxon>Chelicerata</taxon>
        <taxon>Arachnida</taxon>
        <taxon>Acari</taxon>
        <taxon>Parasitiformes</taxon>
        <taxon>Ixodida</taxon>
        <taxon>Ixodoidea</taxon>
        <taxon>Ixodidae</taxon>
        <taxon>Hyalomminae</taxon>
        <taxon>Hyalomma</taxon>
    </lineage>
</organism>
<proteinExistence type="predicted"/>
<sequence length="172" mass="19633">MAPVDETELMGVAGGLGEAVTLRNMRSVMALHGERHWLWLGGLWFRPRRDLSCKQQPRDGFYGARRQSMKSGLLSEVATSHHHSSLLGRPQDTTKAVQQSFMSEERRQVLHVKSSRECFVAATDSPKGTKPSKRMTPSLFLFDFTVNRIGHMRLPRPYVREDVMHSEDRLND</sequence>
<accession>A0ACB7T9U3</accession>
<name>A0ACB7T9U3_HYAAI</name>
<evidence type="ECO:0000313" key="1">
    <source>
        <dbReference type="EMBL" id="KAH6942172.1"/>
    </source>
</evidence>
<protein>
    <submittedName>
        <fullName evidence="1">Uncharacterized protein</fullName>
    </submittedName>
</protein>
<dbReference type="Proteomes" id="UP000821845">
    <property type="component" value="Chromosome 10"/>
</dbReference>